<dbReference type="AlphaFoldDB" id="A0A6G6GM44"/>
<keyword evidence="2" id="KW-1133">Transmembrane helix</keyword>
<keyword evidence="1" id="KW-0175">Coiled coil</keyword>
<proteinExistence type="predicted"/>
<evidence type="ECO:0000256" key="1">
    <source>
        <dbReference type="SAM" id="Coils"/>
    </source>
</evidence>
<dbReference type="Proteomes" id="UP000505306">
    <property type="component" value="Chromosome"/>
</dbReference>
<feature type="transmembrane region" description="Helical" evidence="2">
    <location>
        <begin position="12"/>
        <end position="32"/>
    </location>
</feature>
<accession>A0A6G6GM44</accession>
<dbReference type="RefSeq" id="WP_164679608.1">
    <property type="nucleotide sequence ID" value="NZ_CP049057.1"/>
</dbReference>
<dbReference type="EMBL" id="CP049057">
    <property type="protein sequence ID" value="QIE59594.1"/>
    <property type="molecule type" value="Genomic_DNA"/>
</dbReference>
<name>A0A6G6GM44_9FLAO</name>
<keyword evidence="2" id="KW-0472">Membrane</keyword>
<feature type="coiled-coil region" evidence="1">
    <location>
        <begin position="32"/>
        <end position="118"/>
    </location>
</feature>
<evidence type="ECO:0000313" key="4">
    <source>
        <dbReference type="Proteomes" id="UP000505306"/>
    </source>
</evidence>
<dbReference type="KEGG" id="mgel:G5B37_08465"/>
<evidence type="ECO:0000256" key="2">
    <source>
        <dbReference type="SAM" id="Phobius"/>
    </source>
</evidence>
<evidence type="ECO:0000313" key="3">
    <source>
        <dbReference type="EMBL" id="QIE59594.1"/>
    </source>
</evidence>
<protein>
    <recommendedName>
        <fullName evidence="5">Chromosome partitioning protein ParA</fullName>
    </recommendedName>
</protein>
<gene>
    <name evidence="3" type="ORF">G5B37_08465</name>
</gene>
<evidence type="ECO:0008006" key="5">
    <source>
        <dbReference type="Google" id="ProtNLM"/>
    </source>
</evidence>
<keyword evidence="2" id="KW-0812">Transmembrane</keyword>
<organism evidence="3 4">
    <name type="scientific">Rasiella rasia</name>
    <dbReference type="NCBI Taxonomy" id="2744027"/>
    <lineage>
        <taxon>Bacteria</taxon>
        <taxon>Pseudomonadati</taxon>
        <taxon>Bacteroidota</taxon>
        <taxon>Flavobacteriia</taxon>
        <taxon>Flavobacteriales</taxon>
        <taxon>Flavobacteriaceae</taxon>
        <taxon>Rasiella</taxon>
    </lineage>
</organism>
<sequence>MNNENNSAKFKVLIGVLSVLLIALAVYTVTLYNDSKSTVSGLEQQKTEIENELEELIANYDEVIQDNELKDNDLLAARERIEILLDSVKDAEANVGLIQRYKVEIGRLKNERKALFRKADSLIAANNRLVIERDSTSSMLNETIKVVDSVNMENLALSETVAKGAALSATDLRGEAVIIRNSGKVVDTRRSSRADKIRACFQLAPNAIAEPGDKTIYVQVINPKNNLLGEKASLTYDNGTLNYSKSVNVYYENEELDVCAMIDALEDDLIEGRYVINVFDGGKQIATTAMVLK</sequence>
<keyword evidence="4" id="KW-1185">Reference proteome</keyword>
<reference evidence="3 4" key="1">
    <citation type="submission" date="2020-02" db="EMBL/GenBank/DDBJ databases">
        <title>Complete genome sequence of Flavobacteriaceae bacterium.</title>
        <authorList>
            <person name="Kim S.-J."/>
            <person name="Kim Y.-S."/>
            <person name="Kim K.-H."/>
        </authorList>
    </citation>
    <scope>NUCLEOTIDE SEQUENCE [LARGE SCALE GENOMIC DNA]</scope>
    <source>
        <strain evidence="3 4">RR4-40</strain>
    </source>
</reference>